<organism evidence="2 3">
    <name type="scientific">Cohnella pontilimi</name>
    <dbReference type="NCBI Taxonomy" id="2564100"/>
    <lineage>
        <taxon>Bacteria</taxon>
        <taxon>Bacillati</taxon>
        <taxon>Bacillota</taxon>
        <taxon>Bacilli</taxon>
        <taxon>Bacillales</taxon>
        <taxon>Paenibacillaceae</taxon>
        <taxon>Cohnella</taxon>
    </lineage>
</organism>
<feature type="transmembrane region" description="Helical" evidence="1">
    <location>
        <begin position="56"/>
        <end position="74"/>
    </location>
</feature>
<keyword evidence="1" id="KW-0812">Transmembrane</keyword>
<feature type="transmembrane region" description="Helical" evidence="1">
    <location>
        <begin position="120"/>
        <end position="142"/>
    </location>
</feature>
<keyword evidence="1" id="KW-1133">Transmembrane helix</keyword>
<evidence type="ECO:0000313" key="3">
    <source>
        <dbReference type="Proteomes" id="UP000309673"/>
    </source>
</evidence>
<dbReference type="EMBL" id="SUPK01000005">
    <property type="protein sequence ID" value="TJY42023.1"/>
    <property type="molecule type" value="Genomic_DNA"/>
</dbReference>
<gene>
    <name evidence="2" type="ORF">E5161_11100</name>
</gene>
<name>A0A4U0FB15_9BACL</name>
<proteinExistence type="predicted"/>
<feature type="transmembrane region" description="Helical" evidence="1">
    <location>
        <begin position="81"/>
        <end position="100"/>
    </location>
</feature>
<evidence type="ECO:0000256" key="1">
    <source>
        <dbReference type="SAM" id="Phobius"/>
    </source>
</evidence>
<dbReference type="Pfam" id="PF06197">
    <property type="entry name" value="DUF998"/>
    <property type="match status" value="1"/>
</dbReference>
<dbReference type="AlphaFoldDB" id="A0A4U0FB15"/>
<sequence length="175" mass="18581">MSNVRIGTEDIFSLFFPIYTAVAIVQAFTRTGFDIRLHAISTLTLGDLGWIQRADFIATGCLAVIAAIGIRSLLRGGKGGVWGPMLIGIYGIGMIAAGLFRPDSGLSFPPGAPEGMPTSMSSSASIHPLAFFTAFICLVAACRKPMKHLASHSRVLLCHNRWKKNKGAASGGETE</sequence>
<dbReference type="OrthoDB" id="2608234at2"/>
<protein>
    <submittedName>
        <fullName evidence="2">DUF998 domain-containing protein</fullName>
    </submittedName>
</protein>
<evidence type="ECO:0000313" key="2">
    <source>
        <dbReference type="EMBL" id="TJY42023.1"/>
    </source>
</evidence>
<dbReference type="InterPro" id="IPR009339">
    <property type="entry name" value="DUF998"/>
</dbReference>
<feature type="transmembrane region" description="Helical" evidence="1">
    <location>
        <begin position="12"/>
        <end position="29"/>
    </location>
</feature>
<accession>A0A4U0FB15</accession>
<keyword evidence="3" id="KW-1185">Reference proteome</keyword>
<keyword evidence="1" id="KW-0472">Membrane</keyword>
<comment type="caution">
    <text evidence="2">The sequence shown here is derived from an EMBL/GenBank/DDBJ whole genome shotgun (WGS) entry which is preliminary data.</text>
</comment>
<dbReference type="Proteomes" id="UP000309673">
    <property type="component" value="Unassembled WGS sequence"/>
</dbReference>
<reference evidence="2 3" key="1">
    <citation type="submission" date="2019-04" db="EMBL/GenBank/DDBJ databases">
        <title>Cohnella sp. nov., isolated from soil.</title>
        <authorList>
            <person name="Kim W."/>
        </authorList>
    </citation>
    <scope>NUCLEOTIDE SEQUENCE [LARGE SCALE GENOMIC DNA]</scope>
    <source>
        <strain evidence="2 3">CAU 1483</strain>
    </source>
</reference>